<keyword evidence="1" id="KW-1133">Transmembrane helix</keyword>
<proteinExistence type="predicted"/>
<protein>
    <submittedName>
        <fullName evidence="2">Uncharacterized protein</fullName>
    </submittedName>
</protein>
<evidence type="ECO:0000256" key="1">
    <source>
        <dbReference type="SAM" id="Phobius"/>
    </source>
</evidence>
<reference evidence="2 3" key="1">
    <citation type="journal article" date="2013" name="Genome Announc.">
        <title>Draft Genome Sequence of the Cellulolytic, Mesophilic, Anaerobic Bacterium Clostridium termitidis Strain CT1112 (DSM 5398).</title>
        <authorList>
            <person name="Lal S."/>
            <person name="Ramachandran U."/>
            <person name="Zhang X."/>
            <person name="Munir R."/>
            <person name="Sparling R."/>
            <person name="Levin D.B."/>
        </authorList>
    </citation>
    <scope>NUCLEOTIDE SEQUENCE [LARGE SCALE GENOMIC DNA]</scope>
    <source>
        <strain evidence="2 3">CT1112</strain>
    </source>
</reference>
<sequence length="226" mass="24814">MSKKISRIISNLPINEEGGGLGTLFIGLSVILLILMIFINIADYSLYTYKRNEVSKAMDYAVTAASQQIKAEHLEEMSKGFSDTSGKKLLEGVEINMSTASAAFNEIFYRNVSLSSISINNNLLLCSTTLTNGSLKYTIHANGSTFEQGEIKEPSELENIINTALSRLWPDSDKTGIYINGNPRTNMVEKGTYLFAVISDIEIKGLISKRKISLSSFAGAKLERGH</sequence>
<dbReference type="eggNOG" id="ENOG5033SEK">
    <property type="taxonomic scope" value="Bacteria"/>
</dbReference>
<keyword evidence="1" id="KW-0812">Transmembrane</keyword>
<dbReference type="AlphaFoldDB" id="S0FWL0"/>
<dbReference type="STRING" id="1195236.CTER_0434"/>
<gene>
    <name evidence="2" type="ORF">CTER_0434</name>
</gene>
<accession>S0FWL0</accession>
<evidence type="ECO:0000313" key="2">
    <source>
        <dbReference type="EMBL" id="EMS73559.1"/>
    </source>
</evidence>
<dbReference type="RefSeq" id="WP_004623699.1">
    <property type="nucleotide sequence ID" value="NZ_AORV01000017.1"/>
</dbReference>
<evidence type="ECO:0000313" key="3">
    <source>
        <dbReference type="Proteomes" id="UP000014155"/>
    </source>
</evidence>
<feature type="transmembrane region" description="Helical" evidence="1">
    <location>
        <begin position="21"/>
        <end position="42"/>
    </location>
</feature>
<keyword evidence="1" id="KW-0472">Membrane</keyword>
<dbReference type="PATRIC" id="fig|1195236.3.peg.744"/>
<organism evidence="2 3">
    <name type="scientific">Ruminiclostridium cellobioparum subsp. termitidis CT1112</name>
    <dbReference type="NCBI Taxonomy" id="1195236"/>
    <lineage>
        <taxon>Bacteria</taxon>
        <taxon>Bacillati</taxon>
        <taxon>Bacillota</taxon>
        <taxon>Clostridia</taxon>
        <taxon>Eubacteriales</taxon>
        <taxon>Oscillospiraceae</taxon>
        <taxon>Ruminiclostridium</taxon>
    </lineage>
</organism>
<name>S0FWL0_RUMCE</name>
<keyword evidence="3" id="KW-1185">Reference proteome</keyword>
<dbReference type="EMBL" id="AORV01000017">
    <property type="protein sequence ID" value="EMS73559.1"/>
    <property type="molecule type" value="Genomic_DNA"/>
</dbReference>
<dbReference type="Proteomes" id="UP000014155">
    <property type="component" value="Unassembled WGS sequence"/>
</dbReference>
<comment type="caution">
    <text evidence="2">The sequence shown here is derived from an EMBL/GenBank/DDBJ whole genome shotgun (WGS) entry which is preliminary data.</text>
</comment>